<proteinExistence type="inferred from homology"/>
<dbReference type="HAMAP" id="MF_01343_B">
    <property type="entry name" value="Ribosomal_uS15_B"/>
    <property type="match status" value="1"/>
</dbReference>
<dbReference type="GO" id="GO:0005840">
    <property type="term" value="C:ribosome"/>
    <property type="evidence" value="ECO:0007669"/>
    <property type="project" value="UniProtKB-KW"/>
</dbReference>
<dbReference type="PANTHER" id="PTHR23321">
    <property type="entry name" value="RIBOSOMAL PROTEIN S15, BACTERIAL AND ORGANELLAR"/>
    <property type="match status" value="1"/>
</dbReference>
<evidence type="ECO:0000256" key="5">
    <source>
        <dbReference type="SAM" id="MobiDB-lite"/>
    </source>
</evidence>
<dbReference type="GO" id="GO:1990904">
    <property type="term" value="C:ribonucleoprotein complex"/>
    <property type="evidence" value="ECO:0007669"/>
    <property type="project" value="UniProtKB-KW"/>
</dbReference>
<accession>A0A1Y2FH59</accession>
<dbReference type="GeneID" id="63785841"/>
<dbReference type="GO" id="GO:0005737">
    <property type="term" value="C:cytoplasm"/>
    <property type="evidence" value="ECO:0007669"/>
    <property type="project" value="UniProtKB-ARBA"/>
</dbReference>
<protein>
    <recommendedName>
        <fullName evidence="8">Ribosomal protein S15</fullName>
    </recommendedName>
</protein>
<dbReference type="InterPro" id="IPR009068">
    <property type="entry name" value="uS15_NS1_RNA-bd_sf"/>
</dbReference>
<keyword evidence="3 4" id="KW-0687">Ribonucleoprotein</keyword>
<dbReference type="SUPFAM" id="SSF47060">
    <property type="entry name" value="S15/NS1 RNA-binding domain"/>
    <property type="match status" value="1"/>
</dbReference>
<dbReference type="InterPro" id="IPR005290">
    <property type="entry name" value="Ribosomal_uS15_bac-type"/>
</dbReference>
<dbReference type="SMART" id="SM01387">
    <property type="entry name" value="Ribosomal_S15"/>
    <property type="match status" value="1"/>
</dbReference>
<dbReference type="CDD" id="cd00353">
    <property type="entry name" value="Ribosomal_S15p_S13e"/>
    <property type="match status" value="1"/>
</dbReference>
<dbReference type="Proteomes" id="UP000193685">
    <property type="component" value="Unassembled WGS sequence"/>
</dbReference>
<feature type="region of interest" description="Disordered" evidence="5">
    <location>
        <begin position="125"/>
        <end position="153"/>
    </location>
</feature>
<dbReference type="NCBIfam" id="TIGR00952">
    <property type="entry name" value="S15_bact"/>
    <property type="match status" value="1"/>
</dbReference>
<keyword evidence="2 4" id="KW-0689">Ribosomal protein</keyword>
<dbReference type="GO" id="GO:0003735">
    <property type="term" value="F:structural constituent of ribosome"/>
    <property type="evidence" value="ECO:0007669"/>
    <property type="project" value="InterPro"/>
</dbReference>
<dbReference type="PROSITE" id="PS00362">
    <property type="entry name" value="RIBOSOMAL_S15"/>
    <property type="match status" value="1"/>
</dbReference>
<reference evidence="6 7" key="1">
    <citation type="submission" date="2016-07" db="EMBL/GenBank/DDBJ databases">
        <title>Pervasive Adenine N6-methylation of Active Genes in Fungi.</title>
        <authorList>
            <consortium name="DOE Joint Genome Institute"/>
            <person name="Mondo S.J."/>
            <person name="Dannebaum R.O."/>
            <person name="Kuo R.C."/>
            <person name="Labutti K."/>
            <person name="Haridas S."/>
            <person name="Kuo A."/>
            <person name="Salamov A."/>
            <person name="Ahrendt S.R."/>
            <person name="Lipzen A."/>
            <person name="Sullivan W."/>
            <person name="Andreopoulos W.B."/>
            <person name="Clum A."/>
            <person name="Lindquist E."/>
            <person name="Daum C."/>
            <person name="Ramamoorthy G.K."/>
            <person name="Gryganskyi A."/>
            <person name="Culley D."/>
            <person name="Magnuson J.K."/>
            <person name="James T.Y."/>
            <person name="O'Malley M.A."/>
            <person name="Stajich J.E."/>
            <person name="Spatafora J.W."/>
            <person name="Visel A."/>
            <person name="Grigoriev I.V."/>
        </authorList>
    </citation>
    <scope>NUCLEOTIDE SEQUENCE [LARGE SCALE GENOMIC DNA]</scope>
    <source>
        <strain evidence="6 7">12-1054</strain>
    </source>
</reference>
<evidence type="ECO:0000256" key="4">
    <source>
        <dbReference type="RuleBase" id="RU003919"/>
    </source>
</evidence>
<dbReference type="Gene3D" id="1.10.287.10">
    <property type="entry name" value="S15/NS1, RNA-binding"/>
    <property type="match status" value="1"/>
</dbReference>
<comment type="caution">
    <text evidence="6">The sequence shown here is derived from an EMBL/GenBank/DDBJ whole genome shotgun (WGS) entry which is preliminary data.</text>
</comment>
<keyword evidence="7" id="KW-1185">Reference proteome</keyword>
<evidence type="ECO:0000256" key="3">
    <source>
        <dbReference type="ARBA" id="ARBA00023274"/>
    </source>
</evidence>
<dbReference type="GO" id="GO:0006412">
    <property type="term" value="P:translation"/>
    <property type="evidence" value="ECO:0007669"/>
    <property type="project" value="InterPro"/>
</dbReference>
<name>A0A1Y2FH59_PROLT</name>
<dbReference type="AlphaFoldDB" id="A0A1Y2FH59"/>
<sequence length="281" mass="31089">MSLRPVTACIASSARCQLRTKVSVTAIRRRKANIQRQKDLREQRLPADFNPIVGKPTAFTSGLLTPDKIWTNASINPEMTGSSEVVEEEADTSQVQAKPSDALYFSKQQLSKVQQAVLQASLNREQANPAPVATSLLPPAKEDTSTSKPGSLWNQGRAADLQQRNAQKTQASSRIVSLQNANARTLRAYNTAVAVKEFARSEGDTGTPEVQAAVLTVRILALQSHMQGNKKDKHSYRGFRGLVHKRQNVLAYLRRESVERYFACLEKLGLEDQSVTREISM</sequence>
<evidence type="ECO:0008006" key="8">
    <source>
        <dbReference type="Google" id="ProtNLM"/>
    </source>
</evidence>
<organism evidence="6 7">
    <name type="scientific">Protomyces lactucae-debilis</name>
    <dbReference type="NCBI Taxonomy" id="2754530"/>
    <lineage>
        <taxon>Eukaryota</taxon>
        <taxon>Fungi</taxon>
        <taxon>Dikarya</taxon>
        <taxon>Ascomycota</taxon>
        <taxon>Taphrinomycotina</taxon>
        <taxon>Taphrinomycetes</taxon>
        <taxon>Taphrinales</taxon>
        <taxon>Protomycetaceae</taxon>
        <taxon>Protomyces</taxon>
    </lineage>
</organism>
<comment type="similarity">
    <text evidence="1 4">Belongs to the universal ribosomal protein uS15 family.</text>
</comment>
<gene>
    <name evidence="6" type="ORF">BCR37DRAFT_379331</name>
</gene>
<evidence type="ECO:0000256" key="2">
    <source>
        <dbReference type="ARBA" id="ARBA00022980"/>
    </source>
</evidence>
<dbReference type="InterPro" id="IPR000589">
    <property type="entry name" value="Ribosomal_uS15"/>
</dbReference>
<dbReference type="Pfam" id="PF00312">
    <property type="entry name" value="Ribosomal_S15"/>
    <property type="match status" value="1"/>
</dbReference>
<dbReference type="EMBL" id="MCFI01000008">
    <property type="protein sequence ID" value="ORY83288.1"/>
    <property type="molecule type" value="Genomic_DNA"/>
</dbReference>
<dbReference type="OMA" id="HSINIRW"/>
<dbReference type="STRING" id="56484.A0A1Y2FH59"/>
<evidence type="ECO:0000256" key="1">
    <source>
        <dbReference type="ARBA" id="ARBA00008434"/>
    </source>
</evidence>
<evidence type="ECO:0000313" key="6">
    <source>
        <dbReference type="EMBL" id="ORY83288.1"/>
    </source>
</evidence>
<dbReference type="OrthoDB" id="441444at2759"/>
<evidence type="ECO:0000313" key="7">
    <source>
        <dbReference type="Proteomes" id="UP000193685"/>
    </source>
</evidence>
<dbReference type="PANTHER" id="PTHR23321:SF26">
    <property type="entry name" value="SMALL RIBOSOMAL SUBUNIT PROTEIN US15M"/>
    <property type="match status" value="1"/>
</dbReference>
<dbReference type="RefSeq" id="XP_040725869.1">
    <property type="nucleotide sequence ID" value="XM_040869242.1"/>
</dbReference>